<protein>
    <submittedName>
        <fullName evidence="1">Putative secreted protein</fullName>
    </submittedName>
</protein>
<accession>A0A6B0U682</accession>
<proteinExistence type="predicted"/>
<organism evidence="1">
    <name type="scientific">Ixodes ricinus</name>
    <name type="common">Common tick</name>
    <name type="synonym">Acarus ricinus</name>
    <dbReference type="NCBI Taxonomy" id="34613"/>
    <lineage>
        <taxon>Eukaryota</taxon>
        <taxon>Metazoa</taxon>
        <taxon>Ecdysozoa</taxon>
        <taxon>Arthropoda</taxon>
        <taxon>Chelicerata</taxon>
        <taxon>Arachnida</taxon>
        <taxon>Acari</taxon>
        <taxon>Parasitiformes</taxon>
        <taxon>Ixodida</taxon>
        <taxon>Ixodoidea</taxon>
        <taxon>Ixodidae</taxon>
        <taxon>Ixodinae</taxon>
        <taxon>Ixodes</taxon>
    </lineage>
</organism>
<name>A0A6B0U682_IXORI</name>
<sequence>MELYMMRFAWTFSMSRMGGSVAAFICSFSHCTFQLSRKLMKVPIFTLHFREFASFLFLSEALTRSENSALSWSVLVLGCNSMNDTTVLFVTCSVS</sequence>
<dbReference type="EMBL" id="GIFC01005085">
    <property type="protein sequence ID" value="MXU87168.1"/>
    <property type="molecule type" value="Transcribed_RNA"/>
</dbReference>
<dbReference type="AlphaFoldDB" id="A0A6B0U682"/>
<evidence type="ECO:0000313" key="1">
    <source>
        <dbReference type="EMBL" id="MXU87168.1"/>
    </source>
</evidence>
<reference evidence="1" key="1">
    <citation type="submission" date="2019-12" db="EMBL/GenBank/DDBJ databases">
        <title>An insight into the sialome of adult female Ixodes ricinus ticks feeding for 6 days.</title>
        <authorList>
            <person name="Perner J."/>
            <person name="Ribeiro J.M.C."/>
        </authorList>
    </citation>
    <scope>NUCLEOTIDE SEQUENCE</scope>
    <source>
        <strain evidence="1">Semi-engorged</strain>
        <tissue evidence="1">Salivary glands</tissue>
    </source>
</reference>